<dbReference type="EMBL" id="MN586063">
    <property type="protein sequence ID" value="QGJ97308.1"/>
    <property type="molecule type" value="Genomic_DNA"/>
</dbReference>
<dbReference type="Proteomes" id="UP000422615">
    <property type="component" value="Segment"/>
</dbReference>
<proteinExistence type="predicted"/>
<protein>
    <submittedName>
        <fullName evidence="3">Tapemeasure protein</fullName>
    </submittedName>
</protein>
<evidence type="ECO:0000313" key="3">
    <source>
        <dbReference type="EMBL" id="QGJ97308.1"/>
    </source>
</evidence>
<evidence type="ECO:0000256" key="2">
    <source>
        <dbReference type="SAM" id="Phobius"/>
    </source>
</evidence>
<keyword evidence="1" id="KW-0175">Coiled coil</keyword>
<accession>A0A649VYJ2</accession>
<sequence>MAGGGAGGTEVGRISIRVVPNLDNFYRELKTKLEAIEKQLRGNVPIDIDLNAKGTRAKMAALMAGLKAQAASGVNVPVDVNNKGLGAAWREFRAGLADFGRLGKQAAQGIKSYRDEVNRLTLEQQRQRPLLNHTYAWWRSNNVMARRGAQVLREFTDALRTQQQWLRQQDRTLTANQARWKSWMMAIRDANVNATNGFRRFQNSLRALRGRGSDGGDGGLLNTVSRLNRSFNSASENAKKFGDATSFLSKSPNLTWGVVLGAIAALAAPAVGLVAGLLAGLPSLFAAAGAGAGVLALGMDGIEAAAQKLMPAFESVKTAVSSTFERGLGPIFDNFAQKIPLLQGGLQTVAQGMINMFQGVSNALTSNQGMQQLQNFLANTGGFFSQLQGPIQTATSSFLTLAESGSQAFGYLSGSLGTFATQFDGMVQRVTSSGVFDSAMKGLSQTLDGITGLFTRLMESGLQAMGQLGEPLNNFLTGFGDLAVALMPALTSISGLIGNVLGQLGTSLAPIITALTPAFTTLADTLGAMLVPNLQTLGQVLTPVAELIGTTLTTALQQIQPMIPGLVQQFAQLGSTVVTSLAPHIPALATALGQMAGAVLKLAPTLISQLVPAFIQMIPSITQLLPHVVSLAESFARMLPTITPLISIVFSLVAAFAQAAATIGGVVLGAISSLIGAITDVVAKISEWVASFAQGASDIAAKAAELPGMVKSALGDLGSFLVSSGKALVQGFINGIKSMVGAVADAARSVVQAARDFFPFSPAKKGPFSGSGWVDASGQSVGEAFADGLAGTQGKIVETARAIMQAAKDVFGDAANIAFNFNFGQMASQMASVASSAGDLQRSMSRTVSQSTGTGKIDAETRQMLDQIAIRKDELELERQRLQAEKNALDTKDKAGRAALQQRIDELNVQKDQLELQREQLAYQSKYTDSVTQTGEQYDEMFNKLTRMPYDFATANANQFLSDIGISGDGALSQALKEGLKFGEQFIFNVGSMDEAVQGQQTIQNKKSLQFDRR</sequence>
<gene>
    <name evidence="3" type="primary">25</name>
    <name evidence="3" type="ORF">PBI_ISCA_25</name>
</gene>
<keyword evidence="2" id="KW-1133">Transmembrane helix</keyword>
<evidence type="ECO:0000313" key="4">
    <source>
        <dbReference type="Proteomes" id="UP000422615"/>
    </source>
</evidence>
<name>A0A649VYJ2_9CAUD</name>
<evidence type="ECO:0000256" key="1">
    <source>
        <dbReference type="SAM" id="Coils"/>
    </source>
</evidence>
<dbReference type="SMR" id="A0A649VYJ2"/>
<feature type="coiled-coil region" evidence="1">
    <location>
        <begin position="865"/>
        <end position="924"/>
    </location>
</feature>
<keyword evidence="2" id="KW-0812">Transmembrane</keyword>
<reference evidence="3 4" key="1">
    <citation type="submission" date="2019-10" db="EMBL/GenBank/DDBJ databases">
        <authorList>
            <person name="Garlena R.A."/>
            <person name="Russell D.A."/>
            <person name="Pope W.H."/>
            <person name="Jacobs-Sera D."/>
            <person name="Hatfull G.F."/>
        </authorList>
    </citation>
    <scope>NUCLEOTIDE SEQUENCE [LARGE SCALE GENOMIC DNA]</scope>
</reference>
<feature type="transmembrane region" description="Helical" evidence="2">
    <location>
        <begin position="254"/>
        <end position="278"/>
    </location>
</feature>
<organism evidence="3 4">
    <name type="scientific">Mycobacterium phage Isca</name>
    <dbReference type="NCBI Taxonomy" id="2656583"/>
    <lineage>
        <taxon>Viruses</taxon>
        <taxon>Duplodnaviria</taxon>
        <taxon>Heunggongvirae</taxon>
        <taxon>Uroviricota</taxon>
        <taxon>Caudoviricetes</taxon>
        <taxon>Veracruzvirus</taxon>
        <taxon>Veracruzvirus rockstar</taxon>
    </lineage>
</organism>
<feature type="transmembrane region" description="Helical" evidence="2">
    <location>
        <begin position="284"/>
        <end position="302"/>
    </location>
</feature>
<keyword evidence="2" id="KW-0472">Membrane</keyword>